<reference evidence="1 2" key="1">
    <citation type="submission" date="2015-02" db="EMBL/GenBank/DDBJ databases">
        <title>Genome Sequencing of Rickettsiales.</title>
        <authorList>
            <person name="Daugherty S.C."/>
            <person name="Su Q."/>
            <person name="Abolude K."/>
            <person name="Beier-Sexton M."/>
            <person name="Carlyon J.A."/>
            <person name="Carter R."/>
            <person name="Day N.P."/>
            <person name="Dumler S.J."/>
            <person name="Dyachenko V."/>
            <person name="Godinez A."/>
            <person name="Kurtti T.J."/>
            <person name="Lichay M."/>
            <person name="Mullins K.E."/>
            <person name="Ott S."/>
            <person name="Pappas-Brown V."/>
            <person name="Paris D.H."/>
            <person name="Patel P."/>
            <person name="Richards A.L."/>
            <person name="Sadzewicz L."/>
            <person name="Sears K."/>
            <person name="Seidman D."/>
            <person name="Sengamalay N."/>
            <person name="Stenos J."/>
            <person name="Tallon L.J."/>
            <person name="Vincent G."/>
            <person name="Fraser C.M."/>
            <person name="Munderloh U."/>
            <person name="Dunning-Hotopp J.C."/>
        </authorList>
    </citation>
    <scope>NUCLEOTIDE SEQUENCE [LARGE SCALE GENOMIC DNA]</scope>
    <source>
        <strain evidence="1 2">Tate's Hell</strain>
    </source>
</reference>
<evidence type="ECO:0000313" key="1">
    <source>
        <dbReference type="EMBL" id="KJW00725.1"/>
    </source>
</evidence>
<name>A0ABR5DPR1_RICPA</name>
<keyword evidence="1" id="KW-0378">Hydrolase</keyword>
<dbReference type="Proteomes" id="UP000035491">
    <property type="component" value="Unassembled WGS sequence"/>
</dbReference>
<sequence length="49" mass="5434">METDANIAIYSAKKFESPSDTVKFLADILFKTLAKVGGNFKYTENSKSN</sequence>
<gene>
    <name evidence="1" type="ORF">RPATATE_0922</name>
</gene>
<comment type="caution">
    <text evidence="1">The sequence shown here is derived from an EMBL/GenBank/DDBJ whole genome shotgun (WGS) entry which is preliminary data.</text>
</comment>
<dbReference type="GO" id="GO:0016787">
    <property type="term" value="F:hydrolase activity"/>
    <property type="evidence" value="ECO:0007669"/>
    <property type="project" value="UniProtKB-KW"/>
</dbReference>
<dbReference type="RefSeq" id="WP_269208346.1">
    <property type="nucleotide sequence ID" value="NZ_LAOO01000001.1"/>
</dbReference>
<keyword evidence="2" id="KW-1185">Reference proteome</keyword>
<accession>A0ABR5DPR1</accession>
<organism evidence="1 2">
    <name type="scientific">Rickettsia parkeri str. Tate's Hell</name>
    <dbReference type="NCBI Taxonomy" id="1359189"/>
    <lineage>
        <taxon>Bacteria</taxon>
        <taxon>Pseudomonadati</taxon>
        <taxon>Pseudomonadota</taxon>
        <taxon>Alphaproteobacteria</taxon>
        <taxon>Rickettsiales</taxon>
        <taxon>Rickettsiaceae</taxon>
        <taxon>Rickettsieae</taxon>
        <taxon>Rickettsia</taxon>
        <taxon>spotted fever group</taxon>
    </lineage>
</organism>
<protein>
    <submittedName>
        <fullName evidence="1">Protein, esterase of the alpha/beta hydrolase family</fullName>
    </submittedName>
</protein>
<proteinExistence type="predicted"/>
<evidence type="ECO:0000313" key="2">
    <source>
        <dbReference type="Proteomes" id="UP000035491"/>
    </source>
</evidence>
<dbReference type="EMBL" id="LAOO01000001">
    <property type="protein sequence ID" value="KJW00725.1"/>
    <property type="molecule type" value="Genomic_DNA"/>
</dbReference>